<dbReference type="SUPFAM" id="SSF51905">
    <property type="entry name" value="FAD/NAD(P)-binding domain"/>
    <property type="match status" value="1"/>
</dbReference>
<reference evidence="3 4" key="1">
    <citation type="submission" date="2010-12" db="EMBL/GenBank/DDBJ databases">
        <authorList>
            <person name="Muzny D."/>
            <person name="Qin X."/>
            <person name="Deng J."/>
            <person name="Jiang H."/>
            <person name="Liu Y."/>
            <person name="Qu J."/>
            <person name="Song X.-Z."/>
            <person name="Zhang L."/>
            <person name="Thornton R."/>
            <person name="Coyle M."/>
            <person name="Francisco L."/>
            <person name="Jackson L."/>
            <person name="Javaid M."/>
            <person name="Korchina V."/>
            <person name="Kovar C."/>
            <person name="Mata R."/>
            <person name="Mathew T."/>
            <person name="Ngo R."/>
            <person name="Nguyen L."/>
            <person name="Nguyen N."/>
            <person name="Okwuonu G."/>
            <person name="Ongeri F."/>
            <person name="Pham C."/>
            <person name="Simmons D."/>
            <person name="Wilczek-Boney K."/>
            <person name="Hale W."/>
            <person name="Jakkamsetti A."/>
            <person name="Pham P."/>
            <person name="Ruth R."/>
            <person name="San Lucas F."/>
            <person name="Warren J."/>
            <person name="Zhang J."/>
            <person name="Zhao Z."/>
            <person name="Zhou C."/>
            <person name="Zhu D."/>
            <person name="Lee S."/>
            <person name="Bess C."/>
            <person name="Blankenburg K."/>
            <person name="Forbes L."/>
            <person name="Fu Q."/>
            <person name="Gubbala S."/>
            <person name="Hirani K."/>
            <person name="Jayaseelan J.C."/>
            <person name="Lara F."/>
            <person name="Munidasa M."/>
            <person name="Palculict T."/>
            <person name="Patil S."/>
            <person name="Pu L.-L."/>
            <person name="Saada N."/>
            <person name="Tang L."/>
            <person name="Weissenberger G."/>
            <person name="Zhu Y."/>
            <person name="Hemphill L."/>
            <person name="Shang Y."/>
            <person name="Youmans B."/>
            <person name="Ayvaz T."/>
            <person name="Ross M."/>
            <person name="Santibanez J."/>
            <person name="Aqrawi P."/>
            <person name="Gross S."/>
            <person name="Joshi V."/>
            <person name="Fowler G."/>
            <person name="Nazareth L."/>
            <person name="Reid J."/>
            <person name="Worley K."/>
            <person name="Petrosino J."/>
            <person name="Highlander S."/>
            <person name="Gibbs R."/>
        </authorList>
    </citation>
    <scope>NUCLEOTIDE SEQUENCE [LARGE SCALE GENOMIC DNA]</scope>
    <source>
        <strain evidence="3 4">ATCC 23263</strain>
    </source>
</reference>
<name>E6MG50_9FIRM</name>
<keyword evidence="1" id="KW-0560">Oxidoreductase</keyword>
<dbReference type="InterPro" id="IPR051691">
    <property type="entry name" value="Metab_Enz_Cyan_OpOx_G3PDH"/>
</dbReference>
<dbReference type="Proteomes" id="UP000004754">
    <property type="component" value="Unassembled WGS sequence"/>
</dbReference>
<comment type="caution">
    <text evidence="3">The sequence shown here is derived from an EMBL/GenBank/DDBJ whole genome shotgun (WGS) entry which is preliminary data.</text>
</comment>
<dbReference type="Pfam" id="PF07992">
    <property type="entry name" value="Pyr_redox_2"/>
    <property type="match status" value="1"/>
</dbReference>
<feature type="domain" description="FAD/NAD(P)-binding" evidence="2">
    <location>
        <begin position="6"/>
        <end position="307"/>
    </location>
</feature>
<proteinExistence type="predicted"/>
<dbReference type="GO" id="GO:0016491">
    <property type="term" value="F:oxidoreductase activity"/>
    <property type="evidence" value="ECO:0007669"/>
    <property type="project" value="UniProtKB-KW"/>
</dbReference>
<evidence type="ECO:0000313" key="3">
    <source>
        <dbReference type="EMBL" id="EFV01590.1"/>
    </source>
</evidence>
<evidence type="ECO:0000313" key="4">
    <source>
        <dbReference type="Proteomes" id="UP000004754"/>
    </source>
</evidence>
<evidence type="ECO:0000256" key="1">
    <source>
        <dbReference type="ARBA" id="ARBA00023002"/>
    </source>
</evidence>
<dbReference type="RefSeq" id="WP_006598407.1">
    <property type="nucleotide sequence ID" value="NZ_GL622359.1"/>
</dbReference>
<dbReference type="EMBL" id="AEQN01000016">
    <property type="protein sequence ID" value="EFV01590.1"/>
    <property type="molecule type" value="Genomic_DNA"/>
</dbReference>
<dbReference type="PRINTS" id="PR00368">
    <property type="entry name" value="FADPNR"/>
</dbReference>
<evidence type="ECO:0000259" key="2">
    <source>
        <dbReference type="Pfam" id="PF07992"/>
    </source>
</evidence>
<dbReference type="InterPro" id="IPR023753">
    <property type="entry name" value="FAD/NAD-binding_dom"/>
</dbReference>
<protein>
    <submittedName>
        <fullName evidence="3">Pyridine nucleotide-disulfide oxidoreductase</fullName>
    </submittedName>
</protein>
<dbReference type="PANTHER" id="PTHR42949:SF3">
    <property type="entry name" value="ANAEROBIC GLYCEROL-3-PHOSPHATE DEHYDROGENASE SUBUNIT B"/>
    <property type="match status" value="1"/>
</dbReference>
<organism evidence="3 4">
    <name type="scientific">Pseudoramibacter alactolyticus ATCC 23263</name>
    <dbReference type="NCBI Taxonomy" id="887929"/>
    <lineage>
        <taxon>Bacteria</taxon>
        <taxon>Bacillati</taxon>
        <taxon>Bacillota</taxon>
        <taxon>Clostridia</taxon>
        <taxon>Eubacteriales</taxon>
        <taxon>Eubacteriaceae</taxon>
        <taxon>Pseudoramibacter</taxon>
    </lineage>
</organism>
<dbReference type="HOGENOM" id="CLU_030705_0_0_9"/>
<dbReference type="eggNOG" id="COG0446">
    <property type="taxonomic scope" value="Bacteria"/>
</dbReference>
<dbReference type="Gene3D" id="3.50.50.60">
    <property type="entry name" value="FAD/NAD(P)-binding domain"/>
    <property type="match status" value="2"/>
</dbReference>
<sequence>MQTVHYDVVVVGGGPAGLAAALAARERQASVAVIERNGELGGILEQCIHAGFGLHHFKEELTGPEYAERFIDQLAGKDIAVYLDTMVLNITHGEAGQTVQAMNEKGMMIFTAEAVVLAMGCRERTRGAIRIPGDRPAGVFTAGIAQRYVNLENMKPGNRAVILGSGDIGLIMARRFALEGIEVEGVYEIMAYPNGLYRNIIGCLDDFGIPLHLSTTVTRINGKDRVQSVEVSQVDAKRQPIPGTARTIPCDTLLLSVGLIPENELSRKAGVAMDPVTGGPLVNDVLETSQPGIFACGNVLHVHDVVDYVTEEAFEAGRQAADYAAGAGPKHDAALNLHAEAPVRYTVPAMIDGDEASIPVKFRVGAPITSGRTQVRCGDRVIFEERKAHRYLPSHMEIITLAQEALAGCIGELKVGIVGDETMAGKGEAR</sequence>
<dbReference type="OrthoDB" id="9776839at2"/>
<dbReference type="AlphaFoldDB" id="E6MG50"/>
<dbReference type="InterPro" id="IPR036188">
    <property type="entry name" value="FAD/NAD-bd_sf"/>
</dbReference>
<gene>
    <name evidence="3" type="ORF">HMP0721_0983</name>
</gene>
<dbReference type="PRINTS" id="PR00411">
    <property type="entry name" value="PNDRDTASEI"/>
</dbReference>
<keyword evidence="4" id="KW-1185">Reference proteome</keyword>
<dbReference type="STRING" id="887929.HMP0721_0983"/>
<dbReference type="PANTHER" id="PTHR42949">
    <property type="entry name" value="ANAEROBIC GLYCEROL-3-PHOSPHATE DEHYDROGENASE SUBUNIT B"/>
    <property type="match status" value="1"/>
</dbReference>
<accession>E6MG50</accession>